<dbReference type="AlphaFoldDB" id="A0A9D1G8I3"/>
<dbReference type="Pfam" id="PF00941">
    <property type="entry name" value="FAD_binding_5"/>
    <property type="match status" value="1"/>
</dbReference>
<reference evidence="4" key="2">
    <citation type="journal article" date="2021" name="PeerJ">
        <title>Extensive microbial diversity within the chicken gut microbiome revealed by metagenomics and culture.</title>
        <authorList>
            <person name="Gilroy R."/>
            <person name="Ravi A."/>
            <person name="Getino M."/>
            <person name="Pursley I."/>
            <person name="Horton D.L."/>
            <person name="Alikhan N.F."/>
            <person name="Baker D."/>
            <person name="Gharbi K."/>
            <person name="Hall N."/>
            <person name="Watson M."/>
            <person name="Adriaenssens E.M."/>
            <person name="Foster-Nyarko E."/>
            <person name="Jarju S."/>
            <person name="Secka A."/>
            <person name="Antonio M."/>
            <person name="Oren A."/>
            <person name="Chaudhuri R.R."/>
            <person name="La Ragione R."/>
            <person name="Hildebrand F."/>
            <person name="Pallen M.J."/>
        </authorList>
    </citation>
    <scope>NUCLEOTIDE SEQUENCE</scope>
    <source>
        <strain evidence="4">ChiHecec3B27-6122</strain>
    </source>
</reference>
<evidence type="ECO:0000313" key="4">
    <source>
        <dbReference type="EMBL" id="HIS98569.1"/>
    </source>
</evidence>
<evidence type="ECO:0000256" key="2">
    <source>
        <dbReference type="ARBA" id="ARBA00023002"/>
    </source>
</evidence>
<dbReference type="PANTHER" id="PTHR42659">
    <property type="entry name" value="XANTHINE DEHYDROGENASE SUBUNIT C-RELATED"/>
    <property type="match status" value="1"/>
</dbReference>
<sequence length="75" mass="8153">MKNFDYVRPGSCVEAAKELTEGAVYIAGGSDLLGTLKQEILPKYPKKLVSLRKLPDMKGIRLEDGALKIGAMTTL</sequence>
<comment type="caution">
    <text evidence="4">The sequence shown here is derived from an EMBL/GenBank/DDBJ whole genome shotgun (WGS) entry which is preliminary data.</text>
</comment>
<evidence type="ECO:0000313" key="5">
    <source>
        <dbReference type="Proteomes" id="UP000886876"/>
    </source>
</evidence>
<dbReference type="PROSITE" id="PS51387">
    <property type="entry name" value="FAD_PCMH"/>
    <property type="match status" value="1"/>
</dbReference>
<keyword evidence="1" id="KW-0285">Flavoprotein</keyword>
<gene>
    <name evidence="4" type="ORF">IAD42_11400</name>
</gene>
<dbReference type="InterPro" id="IPR002346">
    <property type="entry name" value="Mopterin_DH_FAD-bd"/>
</dbReference>
<dbReference type="PANTHER" id="PTHR42659:SF9">
    <property type="entry name" value="XANTHINE DEHYDROGENASE FAD-BINDING SUBUNIT XDHB-RELATED"/>
    <property type="match status" value="1"/>
</dbReference>
<reference evidence="4" key="1">
    <citation type="submission" date="2020-10" db="EMBL/GenBank/DDBJ databases">
        <authorList>
            <person name="Gilroy R."/>
        </authorList>
    </citation>
    <scope>NUCLEOTIDE SEQUENCE</scope>
    <source>
        <strain evidence="4">ChiHecec3B27-6122</strain>
    </source>
</reference>
<name>A0A9D1G8I3_9FIRM</name>
<dbReference type="InterPro" id="IPR016167">
    <property type="entry name" value="FAD-bd_PCMH_sub1"/>
</dbReference>
<dbReference type="Proteomes" id="UP000886876">
    <property type="component" value="Unassembled WGS sequence"/>
</dbReference>
<feature type="domain" description="FAD-binding PCMH-type" evidence="3">
    <location>
        <begin position="1"/>
        <end position="75"/>
    </location>
</feature>
<dbReference type="SUPFAM" id="SSF56176">
    <property type="entry name" value="FAD-binding/transporter-associated domain-like"/>
    <property type="match status" value="1"/>
</dbReference>
<organism evidence="4 5">
    <name type="scientific">Candidatus Scatomorpha pullistercoris</name>
    <dbReference type="NCBI Taxonomy" id="2840929"/>
    <lineage>
        <taxon>Bacteria</taxon>
        <taxon>Bacillati</taxon>
        <taxon>Bacillota</taxon>
        <taxon>Clostridia</taxon>
        <taxon>Eubacteriales</taxon>
        <taxon>Candidatus Scatomorpha</taxon>
    </lineage>
</organism>
<dbReference type="GO" id="GO:0071949">
    <property type="term" value="F:FAD binding"/>
    <property type="evidence" value="ECO:0007669"/>
    <property type="project" value="InterPro"/>
</dbReference>
<protein>
    <submittedName>
        <fullName evidence="4">FAD binding domain-containing protein</fullName>
    </submittedName>
</protein>
<accession>A0A9D1G8I3</accession>
<dbReference type="Gene3D" id="3.30.43.10">
    <property type="entry name" value="Uridine Diphospho-n-acetylenolpyruvylglucosamine Reductase, domain 2"/>
    <property type="match status" value="1"/>
</dbReference>
<evidence type="ECO:0000259" key="3">
    <source>
        <dbReference type="PROSITE" id="PS51387"/>
    </source>
</evidence>
<dbReference type="EMBL" id="DVJS01000279">
    <property type="protein sequence ID" value="HIS98569.1"/>
    <property type="molecule type" value="Genomic_DNA"/>
</dbReference>
<proteinExistence type="predicted"/>
<dbReference type="GO" id="GO:0016491">
    <property type="term" value="F:oxidoreductase activity"/>
    <property type="evidence" value="ECO:0007669"/>
    <property type="project" value="UniProtKB-KW"/>
</dbReference>
<dbReference type="InterPro" id="IPR016166">
    <property type="entry name" value="FAD-bd_PCMH"/>
</dbReference>
<dbReference type="InterPro" id="IPR051312">
    <property type="entry name" value="Diverse_Substr_Oxidored"/>
</dbReference>
<keyword evidence="2" id="KW-0560">Oxidoreductase</keyword>
<evidence type="ECO:0000256" key="1">
    <source>
        <dbReference type="ARBA" id="ARBA00022630"/>
    </source>
</evidence>
<feature type="non-terminal residue" evidence="4">
    <location>
        <position position="75"/>
    </location>
</feature>
<dbReference type="InterPro" id="IPR036318">
    <property type="entry name" value="FAD-bd_PCMH-like_sf"/>
</dbReference>